<dbReference type="CDD" id="cd01167">
    <property type="entry name" value="bac_FRK"/>
    <property type="match status" value="1"/>
</dbReference>
<evidence type="ECO:0000313" key="7">
    <source>
        <dbReference type="EMBL" id="MDA0640697.1"/>
    </source>
</evidence>
<evidence type="ECO:0000256" key="1">
    <source>
        <dbReference type="ARBA" id="ARBA00010688"/>
    </source>
</evidence>
<protein>
    <submittedName>
        <fullName evidence="7">Carbohydrate kinase</fullName>
    </submittedName>
</protein>
<dbReference type="PROSITE" id="PS00584">
    <property type="entry name" value="PFKB_KINASES_2"/>
    <property type="match status" value="1"/>
</dbReference>
<feature type="domain" description="Carbohydrate kinase PfkB" evidence="6">
    <location>
        <begin position="2"/>
        <end position="296"/>
    </location>
</feature>
<evidence type="ECO:0000256" key="5">
    <source>
        <dbReference type="ARBA" id="ARBA00022840"/>
    </source>
</evidence>
<dbReference type="InterPro" id="IPR011611">
    <property type="entry name" value="PfkB_dom"/>
</dbReference>
<proteinExistence type="inferred from homology"/>
<dbReference type="GO" id="GO:0016301">
    <property type="term" value="F:kinase activity"/>
    <property type="evidence" value="ECO:0007669"/>
    <property type="project" value="UniProtKB-KW"/>
</dbReference>
<sequence length="305" mass="31548">MIAVLGECVADAFAERRAGELTLRVLPGGGPANTAAALARLGTPARFLGRISGDVFGELFRERLAGVDLTYAVEAREPSTLAVAGLDDAGKARYGFHAEGTADWQWTGAELAGPVLDGVRCLHTGSLALVRPPGRDVVEAFAAAAARRVTVSVDPNVRPSLATREAYAVERWCAFADILRLSDDDLAFLRPGEPVERVCDEWHAAGARLVVVTRGPAGALVSLGGARTEVPAPQVDVVDTVGAGDAFTAGLLHWLDGRGLLGGRLDGLDPATAREAAAFAAKVAALACTVRGADLPRDAGAVAGR</sequence>
<reference evidence="7 8" key="1">
    <citation type="submission" date="2022-11" db="EMBL/GenBank/DDBJ databases">
        <title>Nonomuraea corallina sp. nov., a new species of the genus Nonomuraea isolated from sea side sediment in Thai sea.</title>
        <authorList>
            <person name="Ngamcharungchit C."/>
            <person name="Matsumoto A."/>
            <person name="Suriyachadkun C."/>
            <person name="Panbangred W."/>
            <person name="Inahashi Y."/>
            <person name="Intra B."/>
        </authorList>
    </citation>
    <scope>NUCLEOTIDE SEQUENCE [LARGE SCALE GENOMIC DNA]</scope>
    <source>
        <strain evidence="7 8">DSM 43553</strain>
    </source>
</reference>
<dbReference type="InterPro" id="IPR029056">
    <property type="entry name" value="Ribokinase-like"/>
</dbReference>
<dbReference type="SUPFAM" id="SSF53613">
    <property type="entry name" value="Ribokinase-like"/>
    <property type="match status" value="1"/>
</dbReference>
<keyword evidence="2" id="KW-0808">Transferase</keyword>
<evidence type="ECO:0000256" key="4">
    <source>
        <dbReference type="ARBA" id="ARBA00022777"/>
    </source>
</evidence>
<dbReference type="EMBL" id="JAPNUD010000015">
    <property type="protein sequence ID" value="MDA0640697.1"/>
    <property type="molecule type" value="Genomic_DNA"/>
</dbReference>
<dbReference type="InterPro" id="IPR002173">
    <property type="entry name" value="Carboh/pur_kinase_PfkB_CS"/>
</dbReference>
<dbReference type="PANTHER" id="PTHR43085:SF1">
    <property type="entry name" value="PSEUDOURIDINE KINASE-RELATED"/>
    <property type="match status" value="1"/>
</dbReference>
<dbReference type="Proteomes" id="UP001212498">
    <property type="component" value="Unassembled WGS sequence"/>
</dbReference>
<comment type="similarity">
    <text evidence="1">Belongs to the carbohydrate kinase PfkB family.</text>
</comment>
<evidence type="ECO:0000256" key="3">
    <source>
        <dbReference type="ARBA" id="ARBA00022741"/>
    </source>
</evidence>
<keyword evidence="3" id="KW-0547">Nucleotide-binding</keyword>
<evidence type="ECO:0000259" key="6">
    <source>
        <dbReference type="Pfam" id="PF00294"/>
    </source>
</evidence>
<gene>
    <name evidence="7" type="ORF">OUY24_08710</name>
</gene>
<keyword evidence="8" id="KW-1185">Reference proteome</keyword>
<evidence type="ECO:0000256" key="2">
    <source>
        <dbReference type="ARBA" id="ARBA00022679"/>
    </source>
</evidence>
<dbReference type="Pfam" id="PF00294">
    <property type="entry name" value="PfkB"/>
    <property type="match status" value="1"/>
</dbReference>
<accession>A0ABT4STW6</accession>
<dbReference type="PANTHER" id="PTHR43085">
    <property type="entry name" value="HEXOKINASE FAMILY MEMBER"/>
    <property type="match status" value="1"/>
</dbReference>
<keyword evidence="4 7" id="KW-0418">Kinase</keyword>
<dbReference type="InterPro" id="IPR050306">
    <property type="entry name" value="PfkB_Carbo_kinase"/>
</dbReference>
<keyword evidence="5" id="KW-0067">ATP-binding</keyword>
<organism evidence="7 8">
    <name type="scientific">Nonomuraea ferruginea</name>
    <dbReference type="NCBI Taxonomy" id="46174"/>
    <lineage>
        <taxon>Bacteria</taxon>
        <taxon>Bacillati</taxon>
        <taxon>Actinomycetota</taxon>
        <taxon>Actinomycetes</taxon>
        <taxon>Streptosporangiales</taxon>
        <taxon>Streptosporangiaceae</taxon>
        <taxon>Nonomuraea</taxon>
    </lineage>
</organism>
<evidence type="ECO:0000313" key="8">
    <source>
        <dbReference type="Proteomes" id="UP001212498"/>
    </source>
</evidence>
<dbReference type="Gene3D" id="3.40.1190.20">
    <property type="match status" value="1"/>
</dbReference>
<name>A0ABT4STW6_9ACTN</name>
<comment type="caution">
    <text evidence="7">The sequence shown here is derived from an EMBL/GenBank/DDBJ whole genome shotgun (WGS) entry which is preliminary data.</text>
</comment>
<dbReference type="RefSeq" id="WP_271275847.1">
    <property type="nucleotide sequence ID" value="NZ_BAABFD010000002.1"/>
</dbReference>